<evidence type="ECO:0000313" key="2">
    <source>
        <dbReference type="EMBL" id="MEP0865239.1"/>
    </source>
</evidence>
<dbReference type="Pfam" id="PF04230">
    <property type="entry name" value="PS_pyruv_trans"/>
    <property type="match status" value="1"/>
</dbReference>
<reference evidence="2 3" key="1">
    <citation type="submission" date="2022-04" db="EMBL/GenBank/DDBJ databases">
        <title>Positive selection, recombination, and allopatry shape intraspecific diversity of widespread and dominant cyanobacteria.</title>
        <authorList>
            <person name="Wei J."/>
            <person name="Shu W."/>
            <person name="Hu C."/>
        </authorList>
    </citation>
    <scope>NUCLEOTIDE SEQUENCE [LARGE SCALE GENOMIC DNA]</scope>
    <source>
        <strain evidence="2 3">GB2-A5</strain>
    </source>
</reference>
<dbReference type="InterPro" id="IPR007345">
    <property type="entry name" value="Polysacch_pyruvyl_Trfase"/>
</dbReference>
<feature type="domain" description="Polysaccharide pyruvyl transferase" evidence="1">
    <location>
        <begin position="36"/>
        <end position="322"/>
    </location>
</feature>
<proteinExistence type="predicted"/>
<name>A0ABV0JQ83_9CYAN</name>
<dbReference type="GO" id="GO:0016740">
    <property type="term" value="F:transferase activity"/>
    <property type="evidence" value="ECO:0007669"/>
    <property type="project" value="UniProtKB-KW"/>
</dbReference>
<evidence type="ECO:0000313" key="3">
    <source>
        <dbReference type="Proteomes" id="UP001442494"/>
    </source>
</evidence>
<keyword evidence="3" id="KW-1185">Reference proteome</keyword>
<protein>
    <submittedName>
        <fullName evidence="2">Polysaccharide pyruvyl transferase family protein</fullName>
    </submittedName>
</protein>
<dbReference type="RefSeq" id="WP_190425147.1">
    <property type="nucleotide sequence ID" value="NZ_JAMPKK010000023.1"/>
</dbReference>
<gene>
    <name evidence="2" type="ORF">NDI37_12255</name>
</gene>
<organism evidence="2 3">
    <name type="scientific">Funiculus sociatus GB2-A5</name>
    <dbReference type="NCBI Taxonomy" id="2933946"/>
    <lineage>
        <taxon>Bacteria</taxon>
        <taxon>Bacillati</taxon>
        <taxon>Cyanobacteriota</taxon>
        <taxon>Cyanophyceae</taxon>
        <taxon>Coleofasciculales</taxon>
        <taxon>Coleofasciculaceae</taxon>
        <taxon>Funiculus</taxon>
    </lineage>
</organism>
<keyword evidence="2" id="KW-0808">Transferase</keyword>
<dbReference type="Proteomes" id="UP001442494">
    <property type="component" value="Unassembled WGS sequence"/>
</dbReference>
<sequence>MNVSPPENLRDILHKSLAKLERFEECALLDYPNYLNLGDHLIWMGTILYLNDILKTKIKYVANLTNFSGEAMEKEVENAPIFLSGGGNFGDLWPNIQKFREKIITQYKDKPIIILPQSIYFANPDNLKRSAEVINQHPNLILFTRDNYSHKIAIENFCNAQVIKAPDMAFEMLGMPGLQLNYKPKDSILYLYRQDRELNEKFSPDAIAIPNLVVQDWVSFKWVYGHPDSKFNQSIATLVREFWQRGLKTPDDWISRQKWQQSHPYIAKFNGMYNSAIHRKSWSFIHSGIYQFYQHRLIITNRLHGHILCILLGIPHIFLPNSYYKNEGFYESWTKLIPFCRFVKEPGEIKSTAKEVMELFPRGML</sequence>
<accession>A0ABV0JQ83</accession>
<dbReference type="EMBL" id="JAMPKK010000023">
    <property type="protein sequence ID" value="MEP0865239.1"/>
    <property type="molecule type" value="Genomic_DNA"/>
</dbReference>
<comment type="caution">
    <text evidence="2">The sequence shown here is derived from an EMBL/GenBank/DDBJ whole genome shotgun (WGS) entry which is preliminary data.</text>
</comment>
<evidence type="ECO:0000259" key="1">
    <source>
        <dbReference type="Pfam" id="PF04230"/>
    </source>
</evidence>